<name>A0A254PV04_9BURK</name>
<dbReference type="Proteomes" id="UP000198104">
    <property type="component" value="Unassembled WGS sequence"/>
</dbReference>
<proteinExistence type="predicted"/>
<dbReference type="EMBL" id="NGUO01000015">
    <property type="protein sequence ID" value="OWS70375.1"/>
    <property type="molecule type" value="Genomic_DNA"/>
</dbReference>
<sequence>MNIQFGLVIQGPVTTFSSDQNNSQEGFFTDVVIRENIQAFAPYVKNIVINTWVDCGLEAKQFPTSVEIIENRPVVGFDFLNQRNQFVTTQSGLEWLGRNTFCTHALKIRAD</sequence>
<organism evidence="1 2">
    <name type="scientific">Polynucleobacter aenigmaticus</name>
    <dbReference type="NCBI Taxonomy" id="1743164"/>
    <lineage>
        <taxon>Bacteria</taxon>
        <taxon>Pseudomonadati</taxon>
        <taxon>Pseudomonadota</taxon>
        <taxon>Betaproteobacteria</taxon>
        <taxon>Burkholderiales</taxon>
        <taxon>Burkholderiaceae</taxon>
        <taxon>Polynucleobacter</taxon>
    </lineage>
</organism>
<evidence type="ECO:0000313" key="2">
    <source>
        <dbReference type="Proteomes" id="UP000198104"/>
    </source>
</evidence>
<gene>
    <name evidence="1" type="ORF">CBI30_09475</name>
</gene>
<protein>
    <submittedName>
        <fullName evidence="1">Uncharacterized protein</fullName>
    </submittedName>
</protein>
<accession>A0A254PV04</accession>
<keyword evidence="2" id="KW-1185">Reference proteome</keyword>
<reference evidence="1 2" key="1">
    <citation type="submission" date="2017-05" db="EMBL/GenBank/DDBJ databases">
        <title>Polynucleobacter sp. MWH-K35W1 isolated from the permanently anoxic monimolimnion of a meromictic lake.</title>
        <authorList>
            <person name="Hahn M.W."/>
        </authorList>
    </citation>
    <scope>NUCLEOTIDE SEQUENCE [LARGE SCALE GENOMIC DNA]</scope>
    <source>
        <strain evidence="1 2">MWH-K35W1</strain>
    </source>
</reference>
<comment type="caution">
    <text evidence="1">The sequence shown here is derived from an EMBL/GenBank/DDBJ whole genome shotgun (WGS) entry which is preliminary data.</text>
</comment>
<evidence type="ECO:0000313" key="1">
    <source>
        <dbReference type="EMBL" id="OWS70375.1"/>
    </source>
</evidence>
<dbReference type="RefSeq" id="WP_088528055.1">
    <property type="nucleotide sequence ID" value="NZ_NGUO01000015.1"/>
</dbReference>
<dbReference type="AlphaFoldDB" id="A0A254PV04"/>